<feature type="transmembrane region" description="Helical" evidence="1">
    <location>
        <begin position="22"/>
        <end position="43"/>
    </location>
</feature>
<name>A0A1I6N1E7_9RHOB</name>
<dbReference type="EMBL" id="FOZM01000003">
    <property type="protein sequence ID" value="SFS21717.1"/>
    <property type="molecule type" value="Genomic_DNA"/>
</dbReference>
<evidence type="ECO:0000256" key="1">
    <source>
        <dbReference type="SAM" id="Phobius"/>
    </source>
</evidence>
<dbReference type="AlphaFoldDB" id="A0A1I6N1E7"/>
<protein>
    <submittedName>
        <fullName evidence="2">TadE-like protein</fullName>
    </submittedName>
</protein>
<keyword evidence="1" id="KW-0472">Membrane</keyword>
<dbReference type="Proteomes" id="UP000198926">
    <property type="component" value="Unassembled WGS sequence"/>
</dbReference>
<accession>A0A1I6N1E7</accession>
<reference evidence="2 3" key="1">
    <citation type="submission" date="2016-10" db="EMBL/GenBank/DDBJ databases">
        <authorList>
            <person name="de Groot N.N."/>
        </authorList>
    </citation>
    <scope>NUCLEOTIDE SEQUENCE [LARGE SCALE GENOMIC DNA]</scope>
    <source>
        <strain evidence="2 3">DSM 29433</strain>
    </source>
</reference>
<evidence type="ECO:0000313" key="2">
    <source>
        <dbReference type="EMBL" id="SFS21717.1"/>
    </source>
</evidence>
<keyword evidence="3" id="KW-1185">Reference proteome</keyword>
<sequence length="131" mass="14555">MPTHFIRRFQGDERGTATVESLLWMPLFFYLFVLITDVSFIFYGKAEALRIIQDGNRAYSVNSLETDTETSAYIKSRLVALAPASEVTTSVVNGVIITTATMQASDLMAVGSIPTFVDTEISITSQHYMEN</sequence>
<evidence type="ECO:0000313" key="3">
    <source>
        <dbReference type="Proteomes" id="UP000198926"/>
    </source>
</evidence>
<dbReference type="OrthoDB" id="7873328at2"/>
<keyword evidence="1" id="KW-0812">Transmembrane</keyword>
<organism evidence="2 3">
    <name type="scientific">Yoonia litorea</name>
    <dbReference type="NCBI Taxonomy" id="1123755"/>
    <lineage>
        <taxon>Bacteria</taxon>
        <taxon>Pseudomonadati</taxon>
        <taxon>Pseudomonadota</taxon>
        <taxon>Alphaproteobacteria</taxon>
        <taxon>Rhodobacterales</taxon>
        <taxon>Paracoccaceae</taxon>
        <taxon>Yoonia</taxon>
    </lineage>
</organism>
<gene>
    <name evidence="2" type="ORF">SAMN05444714_2925</name>
</gene>
<proteinExistence type="predicted"/>
<dbReference type="RefSeq" id="WP_131802597.1">
    <property type="nucleotide sequence ID" value="NZ_FOZM01000003.1"/>
</dbReference>
<keyword evidence="1" id="KW-1133">Transmembrane helix</keyword>
<dbReference type="STRING" id="1123755.SAMN05444714_2925"/>